<evidence type="ECO:0000313" key="1">
    <source>
        <dbReference type="EMBL" id="QPM92393.1"/>
    </source>
</evidence>
<name>A0A418SCU0_9RHOB</name>
<dbReference type="OrthoDB" id="7406133at2"/>
<dbReference type="EMBL" id="CP060437">
    <property type="protein sequence ID" value="QPM92393.1"/>
    <property type="molecule type" value="Genomic_DNA"/>
</dbReference>
<organism evidence="1 2">
    <name type="scientific">Pseudooceanicola algae</name>
    <dbReference type="NCBI Taxonomy" id="1537215"/>
    <lineage>
        <taxon>Bacteria</taxon>
        <taxon>Pseudomonadati</taxon>
        <taxon>Pseudomonadota</taxon>
        <taxon>Alphaproteobacteria</taxon>
        <taxon>Rhodobacterales</taxon>
        <taxon>Paracoccaceae</taxon>
        <taxon>Pseudooceanicola</taxon>
    </lineage>
</organism>
<keyword evidence="1" id="KW-0614">Plasmid</keyword>
<gene>
    <name evidence="1" type="ORF">PSAL_036570</name>
</gene>
<proteinExistence type="predicted"/>
<accession>A0A418SCU0</accession>
<dbReference type="RefSeq" id="WP_119840435.1">
    <property type="nucleotide sequence ID" value="NZ_CP060437.1"/>
</dbReference>
<dbReference type="AlphaFoldDB" id="A0A418SCU0"/>
<geneLocation type="plasmid" evidence="1 2">
    <name>p202</name>
</geneLocation>
<protein>
    <submittedName>
        <fullName evidence="1">Uncharacterized protein</fullName>
    </submittedName>
</protein>
<reference evidence="1 2" key="1">
    <citation type="submission" date="2020-08" db="EMBL/GenBank/DDBJ databases">
        <title>Genome sequence of Rhodobacteraceae bacterium Lw-13e.</title>
        <authorList>
            <person name="Poehlein A."/>
            <person name="Wolter L."/>
            <person name="Daniel R."/>
            <person name="Brinkhoff T."/>
        </authorList>
    </citation>
    <scope>NUCLEOTIDE SEQUENCE [LARGE SCALE GENOMIC DNA]</scope>
    <source>
        <strain evidence="1 2">Lw-13e</strain>
        <plasmid evidence="1 2">p202</plasmid>
    </source>
</reference>
<keyword evidence="2" id="KW-1185">Reference proteome</keyword>
<dbReference type="KEGG" id="palw:PSAL_036570"/>
<dbReference type="Proteomes" id="UP000283786">
    <property type="component" value="Plasmid p202"/>
</dbReference>
<evidence type="ECO:0000313" key="2">
    <source>
        <dbReference type="Proteomes" id="UP000283786"/>
    </source>
</evidence>
<sequence length="218" mass="23725">MLETVKDNAELFQILASLATTFVWLVYLNIFLQGYIQQRRSSLLINRGGGETTEARCLISNMGAEPAYLLDVLVSLDGQDGPVVASVVDRNELRREEVTTPAELTGQGPIPSGGFVDIGSFQDVIDRARGHLGREVDPGSGLKLVAVAATNQARNIAAAVREFEVEAEEGTFYVTPCSVDARQIRSRRERRRITSVLGALQKRHGQNTSSLGAELAKL</sequence>